<feature type="compositionally biased region" description="Polar residues" evidence="1">
    <location>
        <begin position="387"/>
        <end position="401"/>
    </location>
</feature>
<feature type="compositionally biased region" description="Acidic residues" evidence="1">
    <location>
        <begin position="342"/>
        <end position="376"/>
    </location>
</feature>
<evidence type="ECO:0000256" key="1">
    <source>
        <dbReference type="SAM" id="MobiDB-lite"/>
    </source>
</evidence>
<dbReference type="PROSITE" id="PS50006">
    <property type="entry name" value="FHA_DOMAIN"/>
    <property type="match status" value="1"/>
</dbReference>
<feature type="region of interest" description="Disordered" evidence="1">
    <location>
        <begin position="103"/>
        <end position="123"/>
    </location>
</feature>
<reference evidence="3 4" key="1">
    <citation type="journal article" date="2016" name="Mol. Biol. Evol.">
        <title>Comparative Genomics of Early-Diverging Mushroom-Forming Fungi Provides Insights into the Origins of Lignocellulose Decay Capabilities.</title>
        <authorList>
            <person name="Nagy L.G."/>
            <person name="Riley R."/>
            <person name="Tritt A."/>
            <person name="Adam C."/>
            <person name="Daum C."/>
            <person name="Floudas D."/>
            <person name="Sun H."/>
            <person name="Yadav J.S."/>
            <person name="Pangilinan J."/>
            <person name="Larsson K.H."/>
            <person name="Matsuura K."/>
            <person name="Barry K."/>
            <person name="Labutti K."/>
            <person name="Kuo R."/>
            <person name="Ohm R.A."/>
            <person name="Bhattacharya S.S."/>
            <person name="Shirouzu T."/>
            <person name="Yoshinaga Y."/>
            <person name="Martin F.M."/>
            <person name="Grigoriev I.V."/>
            <person name="Hibbett D.S."/>
        </authorList>
    </citation>
    <scope>NUCLEOTIDE SEQUENCE [LARGE SCALE GENOMIC DNA]</scope>
    <source>
        <strain evidence="3 4">TUFC12733</strain>
    </source>
</reference>
<gene>
    <name evidence="3" type="ORF">CALVIDRAFT_525901</name>
</gene>
<sequence length="551" mass="59815">MLSPRASSPSLSSDDLSNPIQPRAVLQEIHANTIPSSSEGLKSAQAAPKILHRNPIRVAGEAMAHGRDLLITPPPSSPYIDLRIPLQHSGSVHIMATSKSKTLSPAMATPPPSSSPCHHSHHARTPSVATSVAFVPDDLVVEAGYPVVIGRMAKPLDVSKTGPHLTQPGSVLFYTLPLKELEVSRLHIIVERVPNGVRLKAIGKNGLRVGNHFVGEGQEIVLPEQKGVVILDLWVKTISLQCGLPRESLPAPIQPKVEEVEVEEFVKEAVPPTASTAVFSDITIPITPTEDRHHTTSLPPSSPASSPLSSLPSDDEMSPPRGVKRKAESLPPSSPAKRVIKDEDDEDMDAEGEEQDDEDDDEDAKAEEDDDDEDLLGESRLVHGASPTPSAYSEGTRTSALKENGKRHTATPESPSLKRPRTAEAEAELRTAVLPHLVTALALSVTTTTPISHLLPEVLEQSSLASYDREGIIRITRDLLEDGIRGMFGKVVRRGKDASGRPLENVYFYNADKDPDRERGRNLGGLGGRRVRNAQMTDKQYYWRPVGRKRS</sequence>
<feature type="domain" description="FHA" evidence="2">
    <location>
        <begin position="147"/>
        <end position="214"/>
    </location>
</feature>
<dbReference type="STRING" id="1330018.A0A167PMN0"/>
<dbReference type="InterPro" id="IPR000253">
    <property type="entry name" value="FHA_dom"/>
</dbReference>
<keyword evidence="4" id="KW-1185">Reference proteome</keyword>
<accession>A0A167PMN0</accession>
<dbReference type="AlphaFoldDB" id="A0A167PMN0"/>
<dbReference type="Proteomes" id="UP000076738">
    <property type="component" value="Unassembled WGS sequence"/>
</dbReference>
<organism evidence="3 4">
    <name type="scientific">Calocera viscosa (strain TUFC12733)</name>
    <dbReference type="NCBI Taxonomy" id="1330018"/>
    <lineage>
        <taxon>Eukaryota</taxon>
        <taxon>Fungi</taxon>
        <taxon>Dikarya</taxon>
        <taxon>Basidiomycota</taxon>
        <taxon>Agaricomycotina</taxon>
        <taxon>Dacrymycetes</taxon>
        <taxon>Dacrymycetales</taxon>
        <taxon>Dacrymycetaceae</taxon>
        <taxon>Calocera</taxon>
    </lineage>
</organism>
<evidence type="ECO:0000313" key="4">
    <source>
        <dbReference type="Proteomes" id="UP000076738"/>
    </source>
</evidence>
<feature type="compositionally biased region" description="Low complexity" evidence="1">
    <location>
        <begin position="297"/>
        <end position="312"/>
    </location>
</feature>
<dbReference type="OrthoDB" id="5348546at2759"/>
<evidence type="ECO:0000313" key="3">
    <source>
        <dbReference type="EMBL" id="KZO98954.1"/>
    </source>
</evidence>
<dbReference type="EMBL" id="KV417274">
    <property type="protein sequence ID" value="KZO98954.1"/>
    <property type="molecule type" value="Genomic_DNA"/>
</dbReference>
<protein>
    <recommendedName>
        <fullName evidence="2">FHA domain-containing protein</fullName>
    </recommendedName>
</protein>
<feature type="region of interest" description="Disordered" evidence="1">
    <location>
        <begin position="288"/>
        <end position="425"/>
    </location>
</feature>
<evidence type="ECO:0000259" key="2">
    <source>
        <dbReference type="PROSITE" id="PS50006"/>
    </source>
</evidence>
<name>A0A167PMN0_CALVF</name>
<proteinExistence type="predicted"/>